<evidence type="ECO:0000256" key="5">
    <source>
        <dbReference type="ARBA" id="ARBA00023002"/>
    </source>
</evidence>
<dbReference type="InterPro" id="IPR006436">
    <property type="entry name" value="Glyceraldehyde-3-P_DH_2_arc"/>
</dbReference>
<feature type="binding site" evidence="10">
    <location>
        <begin position="140"/>
        <end position="142"/>
    </location>
    <ligand>
        <name>D-glyceraldehyde 3-phosphate</name>
        <dbReference type="ChEBI" id="CHEBI:59776"/>
    </ligand>
</feature>
<feature type="binding site" evidence="10">
    <location>
        <begin position="196"/>
        <end position="197"/>
    </location>
    <ligand>
        <name>D-glyceraldehyde 3-phosphate</name>
        <dbReference type="ChEBI" id="CHEBI:59776"/>
    </ligand>
</feature>
<keyword evidence="7 10" id="KW-0324">Glycolysis</keyword>
<evidence type="ECO:0000313" key="14">
    <source>
        <dbReference type="EMBL" id="BCU71287.1"/>
    </source>
</evidence>
<comment type="subcellular location">
    <subcellularLocation>
        <location evidence="10 12">Cytoplasm</location>
    </subcellularLocation>
</comment>
<dbReference type="Gene3D" id="3.40.50.720">
    <property type="entry name" value="NAD(P)-binding Rossmann-like Domain"/>
    <property type="match status" value="1"/>
</dbReference>
<dbReference type="InterPro" id="IPR020828">
    <property type="entry name" value="GlycerAld_3-P_DH_NAD(P)-bd"/>
</dbReference>
<keyword evidence="15" id="KW-1185">Reference proteome</keyword>
<dbReference type="SMART" id="SM00846">
    <property type="entry name" value="Gp_dh_N"/>
    <property type="match status" value="1"/>
</dbReference>
<dbReference type="HAMAP" id="MF_00559">
    <property type="entry name" value="G3P_dehdrog_arch"/>
    <property type="match status" value="1"/>
</dbReference>
<dbReference type="GO" id="GO:0008839">
    <property type="term" value="F:4-hydroxy-tetrahydrodipicolinate reductase"/>
    <property type="evidence" value="ECO:0007669"/>
    <property type="project" value="InterPro"/>
</dbReference>
<feature type="binding site" evidence="10">
    <location>
        <begin position="13"/>
        <end position="14"/>
    </location>
    <ligand>
        <name>NAD(+)</name>
        <dbReference type="ChEBI" id="CHEBI:57540"/>
    </ligand>
</feature>
<evidence type="ECO:0000256" key="2">
    <source>
        <dbReference type="ARBA" id="ARBA00007406"/>
    </source>
</evidence>
<protein>
    <recommendedName>
        <fullName evidence="10 12">Glyceraldehyde-3-phosphate dehydrogenase</fullName>
        <shortName evidence="10">GAPDH</shortName>
        <ecNumber evidence="10 12">1.2.1.59</ecNumber>
    </recommendedName>
    <alternativeName>
        <fullName evidence="10">NAD(P)-dependent glyceraldehyde-3-phosphate dehydrogenase</fullName>
    </alternativeName>
</protein>
<dbReference type="CDD" id="cd02278">
    <property type="entry name" value="GAPDH_II_N"/>
    <property type="match status" value="1"/>
</dbReference>
<evidence type="ECO:0000256" key="9">
    <source>
        <dbReference type="ARBA" id="ARBA00048853"/>
    </source>
</evidence>
<evidence type="ECO:0000256" key="6">
    <source>
        <dbReference type="ARBA" id="ARBA00023027"/>
    </source>
</evidence>
<evidence type="ECO:0000256" key="3">
    <source>
        <dbReference type="ARBA" id="ARBA00011881"/>
    </source>
</evidence>
<comment type="catalytic activity">
    <reaction evidence="8 10 12">
        <text>D-glyceraldehyde 3-phosphate + phosphate + NADP(+) = (2R)-3-phospho-glyceroyl phosphate + NADPH + H(+)</text>
        <dbReference type="Rhea" id="RHEA:10296"/>
        <dbReference type="ChEBI" id="CHEBI:15378"/>
        <dbReference type="ChEBI" id="CHEBI:43474"/>
        <dbReference type="ChEBI" id="CHEBI:57604"/>
        <dbReference type="ChEBI" id="CHEBI:57783"/>
        <dbReference type="ChEBI" id="CHEBI:58349"/>
        <dbReference type="ChEBI" id="CHEBI:59776"/>
        <dbReference type="EC" id="1.2.1.59"/>
    </reaction>
</comment>
<dbReference type="UniPathway" id="UPA00109">
    <property type="reaction ID" value="UER00184"/>
</dbReference>
<dbReference type="GO" id="GO:0005737">
    <property type="term" value="C:cytoplasm"/>
    <property type="evidence" value="ECO:0007669"/>
    <property type="project" value="UniProtKB-SubCell"/>
</dbReference>
<keyword evidence="4 10" id="KW-0521">NADP</keyword>
<feature type="domain" description="Glyceraldehyde 3-phosphate dehydrogenase NAD(P) binding" evidence="13">
    <location>
        <begin position="4"/>
        <end position="141"/>
    </location>
</feature>
<dbReference type="Proteomes" id="UP000825123">
    <property type="component" value="Chromosome"/>
</dbReference>
<evidence type="ECO:0000256" key="7">
    <source>
        <dbReference type="ARBA" id="ARBA00023152"/>
    </source>
</evidence>
<keyword evidence="10 12" id="KW-0963">Cytoplasm</keyword>
<dbReference type="GO" id="GO:0051287">
    <property type="term" value="F:NAD binding"/>
    <property type="evidence" value="ECO:0007669"/>
    <property type="project" value="UniProtKB-UniRule"/>
</dbReference>
<dbReference type="KEGG" id="csty:KN1_25840"/>
<reference evidence="14 15" key="1">
    <citation type="submission" date="2021-04" db="EMBL/GenBank/DDBJ databases">
        <title>Complete genome sequence of Stygiolobus sp. KN-1.</title>
        <authorList>
            <person name="Nakamura K."/>
            <person name="Sakai H."/>
            <person name="Kurosawa N."/>
        </authorList>
    </citation>
    <scope>NUCLEOTIDE SEQUENCE [LARGE SCALE GENOMIC DNA]</scope>
    <source>
        <strain evidence="14 15">KN-1</strain>
    </source>
</reference>
<dbReference type="InterPro" id="IPR020829">
    <property type="entry name" value="GlycerAld_3-P_DH_cat"/>
</dbReference>
<dbReference type="PIRSF" id="PIRSF000149">
    <property type="entry name" value="GAP_DH"/>
    <property type="match status" value="1"/>
</dbReference>
<feature type="binding site" evidence="10">
    <location>
        <position position="111"/>
    </location>
    <ligand>
        <name>NAD(+)</name>
        <dbReference type="ChEBI" id="CHEBI:57540"/>
    </ligand>
</feature>
<dbReference type="EC" id="1.2.1.59" evidence="10 12"/>
<dbReference type="InterPro" id="IPR020830">
    <property type="entry name" value="GlycerAld_3-P_DH_AS"/>
</dbReference>
<dbReference type="NCBIfam" id="TIGR01546">
    <property type="entry name" value="GAPDH-II_archae"/>
    <property type="match status" value="1"/>
</dbReference>
<dbReference type="InterPro" id="IPR000846">
    <property type="entry name" value="DapB_N"/>
</dbReference>
<accession>A0A8D5U995</accession>
<feature type="active site" description="Nucleophile" evidence="10 11">
    <location>
        <position position="141"/>
    </location>
</feature>
<dbReference type="Pfam" id="PF02800">
    <property type="entry name" value="Gp_dh_C"/>
    <property type="match status" value="1"/>
</dbReference>
<dbReference type="CDD" id="cd18127">
    <property type="entry name" value="GAPDH_II_C"/>
    <property type="match status" value="1"/>
</dbReference>
<evidence type="ECO:0000313" key="15">
    <source>
        <dbReference type="Proteomes" id="UP000825123"/>
    </source>
</evidence>
<dbReference type="GO" id="GO:0050661">
    <property type="term" value="F:NADP binding"/>
    <property type="evidence" value="ECO:0007669"/>
    <property type="project" value="UniProtKB-UniRule"/>
</dbReference>
<feature type="binding site" evidence="10">
    <location>
        <position position="170"/>
    </location>
    <ligand>
        <name>NAD(+)</name>
        <dbReference type="ChEBI" id="CHEBI:57540"/>
    </ligand>
</feature>
<comment type="similarity">
    <text evidence="2 10 12">Belongs to the glyceraldehyde-3-phosphate dehydrogenase family.</text>
</comment>
<dbReference type="GO" id="GO:0006096">
    <property type="term" value="P:glycolytic process"/>
    <property type="evidence" value="ECO:0007669"/>
    <property type="project" value="UniProtKB-UniRule"/>
</dbReference>
<dbReference type="Pfam" id="PF01113">
    <property type="entry name" value="DapB_N"/>
    <property type="match status" value="1"/>
</dbReference>
<dbReference type="InterPro" id="IPR020831">
    <property type="entry name" value="GlycerAld/Erythrose_P_DH"/>
</dbReference>
<dbReference type="PROSITE" id="PS00071">
    <property type="entry name" value="GAPDH"/>
    <property type="match status" value="1"/>
</dbReference>
<comment type="subunit">
    <text evidence="3 10 12">Homotetramer.</text>
</comment>
<feature type="binding site" evidence="10">
    <location>
        <position position="304"/>
    </location>
    <ligand>
        <name>NAD(+)</name>
        <dbReference type="ChEBI" id="CHEBI:57540"/>
    </ligand>
</feature>
<evidence type="ECO:0000256" key="4">
    <source>
        <dbReference type="ARBA" id="ARBA00022857"/>
    </source>
</evidence>
<dbReference type="NCBIfam" id="NF003251">
    <property type="entry name" value="PRK04207.1"/>
    <property type="match status" value="1"/>
</dbReference>
<comment type="pathway">
    <text evidence="1 10 12">Carbohydrate degradation; glycolysis; pyruvate from D-glyceraldehyde 3-phosphate: step 1/5.</text>
</comment>
<dbReference type="Gene3D" id="3.30.360.10">
    <property type="entry name" value="Dihydrodipicolinate Reductase, domain 2"/>
    <property type="match status" value="1"/>
</dbReference>
<dbReference type="InterPro" id="IPR036291">
    <property type="entry name" value="NAD(P)-bd_dom_sf"/>
</dbReference>
<keyword evidence="5 10" id="KW-0560">Oxidoreductase</keyword>
<dbReference type="EMBL" id="AP024597">
    <property type="protein sequence ID" value="BCU71287.1"/>
    <property type="molecule type" value="Genomic_DNA"/>
</dbReference>
<dbReference type="SUPFAM" id="SSF55347">
    <property type="entry name" value="Glyceraldehyde-3-phosphate dehydrogenase-like, C-terminal domain"/>
    <property type="match status" value="1"/>
</dbReference>
<evidence type="ECO:0000256" key="10">
    <source>
        <dbReference type="HAMAP-Rule" id="MF_00559"/>
    </source>
</evidence>
<keyword evidence="6 10" id="KW-0520">NAD</keyword>
<evidence type="ECO:0000256" key="1">
    <source>
        <dbReference type="ARBA" id="ARBA00004869"/>
    </source>
</evidence>
<gene>
    <name evidence="10" type="primary">gap</name>
    <name evidence="14" type="ORF">KN1_25840</name>
</gene>
<proteinExistence type="inferred from homology"/>
<dbReference type="SUPFAM" id="SSF51735">
    <property type="entry name" value="NAD(P)-binding Rossmann-fold domains"/>
    <property type="match status" value="1"/>
</dbReference>
<comment type="catalytic activity">
    <reaction evidence="9 10 12">
        <text>D-glyceraldehyde 3-phosphate + phosphate + NAD(+) = (2R)-3-phospho-glyceroyl phosphate + NADH + H(+)</text>
        <dbReference type="Rhea" id="RHEA:10300"/>
        <dbReference type="ChEBI" id="CHEBI:15378"/>
        <dbReference type="ChEBI" id="CHEBI:43474"/>
        <dbReference type="ChEBI" id="CHEBI:57540"/>
        <dbReference type="ChEBI" id="CHEBI:57604"/>
        <dbReference type="ChEBI" id="CHEBI:57945"/>
        <dbReference type="ChEBI" id="CHEBI:59776"/>
        <dbReference type="EC" id="1.2.1.59"/>
    </reaction>
</comment>
<organism evidence="14 15">
    <name type="scientific">Stygiolobus caldivivus</name>
    <dbReference type="NCBI Taxonomy" id="2824673"/>
    <lineage>
        <taxon>Archaea</taxon>
        <taxon>Thermoproteota</taxon>
        <taxon>Thermoprotei</taxon>
        <taxon>Sulfolobales</taxon>
        <taxon>Sulfolobaceae</taxon>
        <taxon>Stygiolobus</taxon>
    </lineage>
</organism>
<dbReference type="RefSeq" id="WP_221288006.1">
    <property type="nucleotide sequence ID" value="NZ_AP024597.1"/>
</dbReference>
<dbReference type="AlphaFoldDB" id="A0A8D5U995"/>
<dbReference type="GO" id="GO:0004365">
    <property type="term" value="F:glyceraldehyde-3-phosphate dehydrogenase (NAD+) (phosphorylating) activity"/>
    <property type="evidence" value="ECO:0007669"/>
    <property type="project" value="UniProtKB-UniRule"/>
</dbReference>
<sequence length="344" mass="37922">MARVKVAINGYGTIGKRVADAIKLQPDMELVGVAKTSPNYEAFTAIKKGYKLFVPKENTSKFEKAGLQISGNIEDMINEADIIIDTTPNGVGASYKPLYQKFEKKAIFQGGEKADVAEVSFSALCNYDEALNKNYIRVVSCNTTGILRTLCTINNKVSKIEKVRVTIVRRASDPKEVKKGPINSIVPDPASVPSHHAKDVLTVIKGIDIVSMAVVAPTTLMHLHLMNITLKNNVKREDVLTALKDTERIVLINSSRTGIGSTAEIVEVSRDLGRYRYDIPEVAIFEDSIYTQNNELFLMYGVHQESIVVPENIDAIRAAMNISSKDESIKITNETLGLMKGYLI</sequence>
<evidence type="ECO:0000256" key="11">
    <source>
        <dbReference type="PIRSR" id="PIRSR000149-1"/>
    </source>
</evidence>
<dbReference type="GO" id="GO:0009089">
    <property type="term" value="P:lysine biosynthetic process via diaminopimelate"/>
    <property type="evidence" value="ECO:0007669"/>
    <property type="project" value="InterPro"/>
</dbReference>
<name>A0A8D5U995_9CREN</name>
<evidence type="ECO:0000259" key="13">
    <source>
        <dbReference type="SMART" id="SM00846"/>
    </source>
</evidence>
<evidence type="ECO:0000256" key="12">
    <source>
        <dbReference type="RuleBase" id="RU003388"/>
    </source>
</evidence>
<dbReference type="GeneID" id="66164308"/>
<evidence type="ECO:0000256" key="8">
    <source>
        <dbReference type="ARBA" id="ARBA00048067"/>
    </source>
</evidence>